<feature type="compositionally biased region" description="Polar residues" evidence="1">
    <location>
        <begin position="1"/>
        <end position="10"/>
    </location>
</feature>
<dbReference type="Gramene" id="PAN11539">
    <property type="protein sequence ID" value="PAN11539"/>
    <property type="gene ID" value="PAHAL_2G148200"/>
</dbReference>
<feature type="region of interest" description="Disordered" evidence="1">
    <location>
        <begin position="75"/>
        <end position="115"/>
    </location>
</feature>
<feature type="region of interest" description="Disordered" evidence="1">
    <location>
        <begin position="1"/>
        <end position="57"/>
    </location>
</feature>
<dbReference type="EMBL" id="CM008047">
    <property type="protein sequence ID" value="PAN11539.1"/>
    <property type="molecule type" value="Genomic_DNA"/>
</dbReference>
<protein>
    <submittedName>
        <fullName evidence="2">Uncharacterized protein</fullName>
    </submittedName>
</protein>
<feature type="compositionally biased region" description="Low complexity" evidence="1">
    <location>
        <begin position="76"/>
        <end position="91"/>
    </location>
</feature>
<organism evidence="2">
    <name type="scientific">Panicum hallii</name>
    <dbReference type="NCBI Taxonomy" id="206008"/>
    <lineage>
        <taxon>Eukaryota</taxon>
        <taxon>Viridiplantae</taxon>
        <taxon>Streptophyta</taxon>
        <taxon>Embryophyta</taxon>
        <taxon>Tracheophyta</taxon>
        <taxon>Spermatophyta</taxon>
        <taxon>Magnoliopsida</taxon>
        <taxon>Liliopsida</taxon>
        <taxon>Poales</taxon>
        <taxon>Poaceae</taxon>
        <taxon>PACMAD clade</taxon>
        <taxon>Panicoideae</taxon>
        <taxon>Panicodae</taxon>
        <taxon>Paniceae</taxon>
        <taxon>Panicinae</taxon>
        <taxon>Panicum</taxon>
        <taxon>Panicum sect. Panicum</taxon>
    </lineage>
</organism>
<dbReference type="Proteomes" id="UP000243499">
    <property type="component" value="Chromosome 2"/>
</dbReference>
<sequence length="115" mass="11796">MAVTSGTPNDNARDATVTDDEHRVDPEVRRKDASTGDSAAPAAAPPSDLLPLSVPPSQSQVAIILGPSDRKHLICAGSKSKPIKAAPAASGKNRRPPVSPTAPAANRGSARSPFR</sequence>
<feature type="compositionally biased region" description="Basic and acidic residues" evidence="1">
    <location>
        <begin position="19"/>
        <end position="34"/>
    </location>
</feature>
<evidence type="ECO:0000313" key="2">
    <source>
        <dbReference type="EMBL" id="PAN11539.1"/>
    </source>
</evidence>
<gene>
    <name evidence="2" type="ORF">PAHAL_2G148200</name>
</gene>
<accession>A0A2S3GYP3</accession>
<name>A0A2S3GYP3_9POAL</name>
<feature type="compositionally biased region" description="Low complexity" evidence="1">
    <location>
        <begin position="37"/>
        <end position="57"/>
    </location>
</feature>
<proteinExistence type="predicted"/>
<dbReference type="AlphaFoldDB" id="A0A2S3GYP3"/>
<evidence type="ECO:0000256" key="1">
    <source>
        <dbReference type="SAM" id="MobiDB-lite"/>
    </source>
</evidence>
<reference evidence="2" key="1">
    <citation type="submission" date="2018-04" db="EMBL/GenBank/DDBJ databases">
        <title>WGS assembly of Panicum hallii.</title>
        <authorList>
            <person name="Lovell J."/>
            <person name="Jenkins J."/>
            <person name="Lowry D."/>
            <person name="Mamidi S."/>
            <person name="Sreedasyam A."/>
            <person name="Weng X."/>
            <person name="Barry K."/>
            <person name="Bonette J."/>
            <person name="Campitelli B."/>
            <person name="Daum C."/>
            <person name="Gordon S."/>
            <person name="Gould B."/>
            <person name="Lipzen A."/>
            <person name="Macqueen A."/>
            <person name="Palacio-Mejia J."/>
            <person name="Plott C."/>
            <person name="Shakirov E."/>
            <person name="Shu S."/>
            <person name="Yoshinaga Y."/>
            <person name="Zane M."/>
            <person name="Rokhsar D."/>
            <person name="Grimwood J."/>
            <person name="Schmutz J."/>
            <person name="Juenger T."/>
        </authorList>
    </citation>
    <scope>NUCLEOTIDE SEQUENCE [LARGE SCALE GENOMIC DNA]</scope>
    <source>
        <strain evidence="2">FIL2</strain>
    </source>
</reference>